<gene>
    <name evidence="2" type="ORF">IAA55_08250</name>
</gene>
<accession>A0A9D1EA89</accession>
<organism evidence="2 3">
    <name type="scientific">Candidatus Pullilachnospira gallistercoris</name>
    <dbReference type="NCBI Taxonomy" id="2840911"/>
    <lineage>
        <taxon>Bacteria</taxon>
        <taxon>Bacillati</taxon>
        <taxon>Bacillota</taxon>
        <taxon>Clostridia</taxon>
        <taxon>Lachnospirales</taxon>
        <taxon>Lachnospiraceae</taxon>
        <taxon>Lachnospiraceae incertae sedis</taxon>
        <taxon>Candidatus Pullilachnospira</taxon>
    </lineage>
</organism>
<comment type="caution">
    <text evidence="2">The sequence shown here is derived from an EMBL/GenBank/DDBJ whole genome shotgun (WGS) entry which is preliminary data.</text>
</comment>
<evidence type="ECO:0000313" key="3">
    <source>
        <dbReference type="Proteomes" id="UP000823912"/>
    </source>
</evidence>
<name>A0A9D1EA89_9FIRM</name>
<feature type="transmembrane region" description="Helical" evidence="1">
    <location>
        <begin position="25"/>
        <end position="57"/>
    </location>
</feature>
<evidence type="ECO:0008006" key="4">
    <source>
        <dbReference type="Google" id="ProtNLM"/>
    </source>
</evidence>
<reference evidence="2" key="2">
    <citation type="journal article" date="2021" name="PeerJ">
        <title>Extensive microbial diversity within the chicken gut microbiome revealed by metagenomics and culture.</title>
        <authorList>
            <person name="Gilroy R."/>
            <person name="Ravi A."/>
            <person name="Getino M."/>
            <person name="Pursley I."/>
            <person name="Horton D.L."/>
            <person name="Alikhan N.F."/>
            <person name="Baker D."/>
            <person name="Gharbi K."/>
            <person name="Hall N."/>
            <person name="Watson M."/>
            <person name="Adriaenssens E.M."/>
            <person name="Foster-Nyarko E."/>
            <person name="Jarju S."/>
            <person name="Secka A."/>
            <person name="Antonio M."/>
            <person name="Oren A."/>
            <person name="Chaudhuri R.R."/>
            <person name="La Ragione R."/>
            <person name="Hildebrand F."/>
            <person name="Pallen M.J."/>
        </authorList>
    </citation>
    <scope>NUCLEOTIDE SEQUENCE</scope>
    <source>
        <strain evidence="2">ChiSjej5B23-6657</strain>
    </source>
</reference>
<dbReference type="InterPro" id="IPR046088">
    <property type="entry name" value="DUF6106"/>
</dbReference>
<keyword evidence="1" id="KW-0812">Transmembrane</keyword>
<dbReference type="Proteomes" id="UP000823912">
    <property type="component" value="Unassembled WGS sequence"/>
</dbReference>
<sequence length="170" mass="19941">MYQDTYVEQVVKKVLTKKDYTIKNILMALTIFFGLATVFAVHFICLILFIVCVILFYRKQSQMETEYEYLYVGDTMEIDKVIRQSRRKQVLVMDLSEMLVLAPEGSQKALAYDHGQMSVMRFVSGDPNARIYVIIAHLKKKNKQAKIYFEPKEELLEAMHNHCPDRVFQN</sequence>
<dbReference type="Pfam" id="PF19601">
    <property type="entry name" value="DUF6106"/>
    <property type="match status" value="1"/>
</dbReference>
<dbReference type="AlphaFoldDB" id="A0A9D1EA89"/>
<keyword evidence="1" id="KW-0472">Membrane</keyword>
<keyword evidence="1" id="KW-1133">Transmembrane helix</keyword>
<proteinExistence type="predicted"/>
<dbReference type="EMBL" id="DVHM01000133">
    <property type="protein sequence ID" value="HIR71257.1"/>
    <property type="molecule type" value="Genomic_DNA"/>
</dbReference>
<protein>
    <recommendedName>
        <fullName evidence="4">Transmembrane protein</fullName>
    </recommendedName>
</protein>
<evidence type="ECO:0000313" key="2">
    <source>
        <dbReference type="EMBL" id="HIR71257.1"/>
    </source>
</evidence>
<reference evidence="2" key="1">
    <citation type="submission" date="2020-10" db="EMBL/GenBank/DDBJ databases">
        <authorList>
            <person name="Gilroy R."/>
        </authorList>
    </citation>
    <scope>NUCLEOTIDE SEQUENCE</scope>
    <source>
        <strain evidence="2">ChiSjej5B23-6657</strain>
    </source>
</reference>
<evidence type="ECO:0000256" key="1">
    <source>
        <dbReference type="SAM" id="Phobius"/>
    </source>
</evidence>